<evidence type="ECO:0000256" key="3">
    <source>
        <dbReference type="ARBA" id="ARBA00022737"/>
    </source>
</evidence>
<dbReference type="SUPFAM" id="SSF57850">
    <property type="entry name" value="RING/U-box"/>
    <property type="match status" value="3"/>
</dbReference>
<evidence type="ECO:0000256" key="5">
    <source>
        <dbReference type="ARBA" id="ARBA00022786"/>
    </source>
</evidence>
<keyword evidence="5" id="KW-0833">Ubl conjugation pathway</keyword>
<dbReference type="PROSITE" id="PS51873">
    <property type="entry name" value="TRIAD"/>
    <property type="match status" value="1"/>
</dbReference>
<comment type="caution">
    <text evidence="10">The sequence shown here is derived from an EMBL/GenBank/DDBJ whole genome shotgun (WGS) entry which is preliminary data.</text>
</comment>
<dbReference type="GO" id="GO:0004842">
    <property type="term" value="F:ubiquitin-protein transferase activity"/>
    <property type="evidence" value="ECO:0007669"/>
    <property type="project" value="InterPro"/>
</dbReference>
<reference evidence="10 11" key="1">
    <citation type="submission" date="2016-11" db="EMBL/GenBank/DDBJ databases">
        <title>The macronuclear genome of Stentor coeruleus: a giant cell with tiny introns.</title>
        <authorList>
            <person name="Slabodnick M."/>
            <person name="Ruby J.G."/>
            <person name="Reiff S.B."/>
            <person name="Swart E.C."/>
            <person name="Gosai S."/>
            <person name="Prabakaran S."/>
            <person name="Witkowska E."/>
            <person name="Larue G.E."/>
            <person name="Fisher S."/>
            <person name="Freeman R.M."/>
            <person name="Gunawardena J."/>
            <person name="Chu W."/>
            <person name="Stover N.A."/>
            <person name="Gregory B.D."/>
            <person name="Nowacki M."/>
            <person name="Derisi J."/>
            <person name="Roy S.W."/>
            <person name="Marshall W.F."/>
            <person name="Sood P."/>
        </authorList>
    </citation>
    <scope>NUCLEOTIDE SEQUENCE [LARGE SCALE GENOMIC DNA]</scope>
    <source>
        <strain evidence="10">WM001</strain>
    </source>
</reference>
<proteinExistence type="predicted"/>
<evidence type="ECO:0000256" key="1">
    <source>
        <dbReference type="ARBA" id="ARBA00022679"/>
    </source>
</evidence>
<dbReference type="PROSITE" id="PS50089">
    <property type="entry name" value="ZF_RING_2"/>
    <property type="match status" value="1"/>
</dbReference>
<dbReference type="OrthoDB" id="301105at2759"/>
<evidence type="ECO:0000313" key="10">
    <source>
        <dbReference type="EMBL" id="OMJ79306.1"/>
    </source>
</evidence>
<evidence type="ECO:0008006" key="12">
    <source>
        <dbReference type="Google" id="ProtNLM"/>
    </source>
</evidence>
<dbReference type="PROSITE" id="PS00518">
    <property type="entry name" value="ZF_RING_1"/>
    <property type="match status" value="1"/>
</dbReference>
<sequence length="528" mass="61747">MFSCNEEYLRNPLEKKSNENKSDEVPDTNESKRLIIAQSINSRNENKKNKLLSQMQVSMTTLREKSLISLNKTIDRTQNCIFCQFPIDKNDISFSLICNHRSCFVCIYNKLQDIINEEPQLLLCNCNAVIYIYLLSKDIEIEFLNLYVEMISKILKINYPIKNYCPYDLEISEESILKFNKICEKCKYHYCQKCGLDHLNKSCLEYFNDTFKEEIIKSYPKCTECNENNQEINLSCECKLCNNCCKSMIKNFLYLENPINDPVCKKHKIIIPKTFIYQVFGDKTFFIKEQEKAIDYLILSPKFICEICLGEFNVNQSITLDCDHRFCSLCIKTYLNICMNNYSFAIKIGCPKCGFKISYEILKCNSGLDDFERYLKFSVMGFQPENNYDVMKWCVNCDFGCIIPMDNEYFICPNCQSEFCPQCNKKHFMSKCEDIRSTTSTREIKEMLRGNEEFFTNFMQDYVKCPNCREAICKVAGCNFLTCTWPRCKGICFCAICNKVLTKDQHFSHYKVSGPFGGTCNTTDNIYD</sequence>
<feature type="domain" description="RING-type" evidence="9">
    <location>
        <begin position="301"/>
        <end position="524"/>
    </location>
</feature>
<dbReference type="GO" id="GO:0008270">
    <property type="term" value="F:zinc ion binding"/>
    <property type="evidence" value="ECO:0007669"/>
    <property type="project" value="UniProtKB-KW"/>
</dbReference>
<keyword evidence="2" id="KW-0479">Metal-binding</keyword>
<evidence type="ECO:0000259" key="9">
    <source>
        <dbReference type="PROSITE" id="PS51873"/>
    </source>
</evidence>
<keyword evidence="1" id="KW-0808">Transferase</keyword>
<dbReference type="InterPro" id="IPR017907">
    <property type="entry name" value="Znf_RING_CS"/>
</dbReference>
<evidence type="ECO:0000256" key="4">
    <source>
        <dbReference type="ARBA" id="ARBA00022771"/>
    </source>
</evidence>
<keyword evidence="3" id="KW-0677">Repeat</keyword>
<dbReference type="SMART" id="SM00184">
    <property type="entry name" value="RING"/>
    <property type="match status" value="2"/>
</dbReference>
<feature type="domain" description="RING-type" evidence="8">
    <location>
        <begin position="305"/>
        <end position="353"/>
    </location>
</feature>
<evidence type="ECO:0000256" key="7">
    <source>
        <dbReference type="PROSITE-ProRule" id="PRU00175"/>
    </source>
</evidence>
<dbReference type="EMBL" id="MPUH01000478">
    <property type="protein sequence ID" value="OMJ79306.1"/>
    <property type="molecule type" value="Genomic_DNA"/>
</dbReference>
<dbReference type="InterPro" id="IPR001841">
    <property type="entry name" value="Znf_RING"/>
</dbReference>
<dbReference type="InterPro" id="IPR013083">
    <property type="entry name" value="Znf_RING/FYVE/PHD"/>
</dbReference>
<evidence type="ECO:0000313" key="11">
    <source>
        <dbReference type="Proteomes" id="UP000187209"/>
    </source>
</evidence>
<dbReference type="Proteomes" id="UP000187209">
    <property type="component" value="Unassembled WGS sequence"/>
</dbReference>
<keyword evidence="6" id="KW-0862">Zinc</keyword>
<dbReference type="Gene3D" id="3.30.40.10">
    <property type="entry name" value="Zinc/RING finger domain, C3HC4 (zinc finger)"/>
    <property type="match status" value="1"/>
</dbReference>
<accession>A0A1R2BRE5</accession>
<keyword evidence="11" id="KW-1185">Reference proteome</keyword>
<evidence type="ECO:0000256" key="6">
    <source>
        <dbReference type="ARBA" id="ARBA00022833"/>
    </source>
</evidence>
<name>A0A1R2BRE5_9CILI</name>
<organism evidence="10 11">
    <name type="scientific">Stentor coeruleus</name>
    <dbReference type="NCBI Taxonomy" id="5963"/>
    <lineage>
        <taxon>Eukaryota</taxon>
        <taxon>Sar</taxon>
        <taxon>Alveolata</taxon>
        <taxon>Ciliophora</taxon>
        <taxon>Postciliodesmatophora</taxon>
        <taxon>Heterotrichea</taxon>
        <taxon>Heterotrichida</taxon>
        <taxon>Stentoridae</taxon>
        <taxon>Stentor</taxon>
    </lineage>
</organism>
<dbReference type="PANTHER" id="PTHR11685">
    <property type="entry name" value="RBR FAMILY RING FINGER AND IBR DOMAIN-CONTAINING"/>
    <property type="match status" value="1"/>
</dbReference>
<gene>
    <name evidence="10" type="ORF">SteCoe_20730</name>
</gene>
<dbReference type="InterPro" id="IPR018957">
    <property type="entry name" value="Znf_C3HC4_RING-type"/>
</dbReference>
<dbReference type="InterPro" id="IPR044066">
    <property type="entry name" value="TRIAD_supradom"/>
</dbReference>
<dbReference type="Pfam" id="PF00097">
    <property type="entry name" value="zf-C3HC4"/>
    <property type="match status" value="1"/>
</dbReference>
<evidence type="ECO:0000256" key="2">
    <source>
        <dbReference type="ARBA" id="ARBA00022723"/>
    </source>
</evidence>
<dbReference type="InterPro" id="IPR031127">
    <property type="entry name" value="E3_UB_ligase_RBR"/>
</dbReference>
<evidence type="ECO:0000259" key="8">
    <source>
        <dbReference type="PROSITE" id="PS50089"/>
    </source>
</evidence>
<keyword evidence="4 7" id="KW-0863">Zinc-finger</keyword>
<protein>
    <recommendedName>
        <fullName evidence="12">RING-type domain-containing protein</fullName>
    </recommendedName>
</protein>
<dbReference type="AlphaFoldDB" id="A0A1R2BRE5"/>
<dbReference type="GO" id="GO:0016567">
    <property type="term" value="P:protein ubiquitination"/>
    <property type="evidence" value="ECO:0007669"/>
    <property type="project" value="InterPro"/>
</dbReference>